<feature type="domain" description="EF-hand" evidence="7">
    <location>
        <begin position="62"/>
        <end position="97"/>
    </location>
</feature>
<keyword evidence="3" id="KW-0479">Metal-binding</keyword>
<evidence type="ECO:0000256" key="6">
    <source>
        <dbReference type="ARBA" id="ARBA00023288"/>
    </source>
</evidence>
<dbReference type="PROSITE" id="PS00018">
    <property type="entry name" value="EF_HAND_1"/>
    <property type="match status" value="3"/>
</dbReference>
<organism evidence="8">
    <name type="scientific">Pseudodiaptomus annandalei</name>
    <dbReference type="NCBI Taxonomy" id="298510"/>
    <lineage>
        <taxon>Eukaryota</taxon>
        <taxon>Metazoa</taxon>
        <taxon>Ecdysozoa</taxon>
        <taxon>Arthropoda</taxon>
        <taxon>Crustacea</taxon>
        <taxon>Multicrustacea</taxon>
        <taxon>Hexanauplia</taxon>
        <taxon>Copepoda</taxon>
        <taxon>Calanoida</taxon>
        <taxon>Pseudodiaptomidae</taxon>
        <taxon>Pseudodiaptomus</taxon>
    </lineage>
</organism>
<keyword evidence="4" id="KW-0677">Repeat</keyword>
<dbReference type="AlphaFoldDB" id="V9P2U7"/>
<name>V9P2U7_9MAXI</name>
<dbReference type="Gene3D" id="1.10.238.10">
    <property type="entry name" value="EF-hand"/>
    <property type="match status" value="1"/>
</dbReference>
<dbReference type="Pfam" id="PF13499">
    <property type="entry name" value="EF-hand_7"/>
    <property type="match status" value="1"/>
</dbReference>
<dbReference type="SMART" id="SM00054">
    <property type="entry name" value="EFh"/>
    <property type="match status" value="3"/>
</dbReference>
<dbReference type="PROSITE" id="PS50222">
    <property type="entry name" value="EF_HAND_2"/>
    <property type="match status" value="3"/>
</dbReference>
<dbReference type="EMBL" id="JX624114">
    <property type="protein sequence ID" value="AGT28474.1"/>
    <property type="molecule type" value="mRNA"/>
</dbReference>
<dbReference type="Pfam" id="PF00036">
    <property type="entry name" value="EF-hand_1"/>
    <property type="match status" value="1"/>
</dbReference>
<dbReference type="SUPFAM" id="SSF47473">
    <property type="entry name" value="EF-hand"/>
    <property type="match status" value="1"/>
</dbReference>
<dbReference type="InterPro" id="IPR002048">
    <property type="entry name" value="EF_hand_dom"/>
</dbReference>
<dbReference type="GO" id="GO:0005509">
    <property type="term" value="F:calcium ion binding"/>
    <property type="evidence" value="ECO:0007669"/>
    <property type="project" value="InterPro"/>
</dbReference>
<evidence type="ECO:0000256" key="1">
    <source>
        <dbReference type="ARBA" id="ARBA00006049"/>
    </source>
</evidence>
<keyword evidence="5" id="KW-0106">Calcium</keyword>
<feature type="domain" description="EF-hand" evidence="7">
    <location>
        <begin position="98"/>
        <end position="133"/>
    </location>
</feature>
<evidence type="ECO:0000256" key="4">
    <source>
        <dbReference type="ARBA" id="ARBA00022737"/>
    </source>
</evidence>
<keyword evidence="2" id="KW-0519">Myristate</keyword>
<evidence type="ECO:0000256" key="5">
    <source>
        <dbReference type="ARBA" id="ARBA00022837"/>
    </source>
</evidence>
<dbReference type="PANTHER" id="PTHR23055">
    <property type="entry name" value="CALCIUM BINDING PROTEINS"/>
    <property type="match status" value="1"/>
</dbReference>
<feature type="domain" description="EF-hand" evidence="7">
    <location>
        <begin position="144"/>
        <end position="179"/>
    </location>
</feature>
<comment type="similarity">
    <text evidence="1">Belongs to the recoverin family.</text>
</comment>
<dbReference type="PANTHER" id="PTHR23055:SF178">
    <property type="entry name" value="NEUROCALCIN HOMOLOG"/>
    <property type="match status" value="1"/>
</dbReference>
<reference evidence="8" key="1">
    <citation type="submission" date="2012-08" db="EMBL/GenBank/DDBJ databases">
        <title>cDNA information of Pseudodiaptomus annandalei under Ni stress.</title>
        <authorList>
            <person name="Jiang J.-L."/>
            <person name="Mao M.-G."/>
            <person name="Wang G.-Z."/>
        </authorList>
    </citation>
    <scope>NUCLEOTIDE SEQUENCE</scope>
</reference>
<dbReference type="PRINTS" id="PR00450">
    <property type="entry name" value="RECOVERIN"/>
</dbReference>
<protein>
    <submittedName>
        <fullName evidence="8">Neuronal calcium sensor 2</fullName>
    </submittedName>
</protein>
<evidence type="ECO:0000256" key="2">
    <source>
        <dbReference type="ARBA" id="ARBA00022707"/>
    </source>
</evidence>
<keyword evidence="6" id="KW-0449">Lipoprotein</keyword>
<dbReference type="InterPro" id="IPR011992">
    <property type="entry name" value="EF-hand-dom_pair"/>
</dbReference>
<dbReference type="InterPro" id="IPR028846">
    <property type="entry name" value="Recoverin"/>
</dbReference>
<accession>V9P2U7</accession>
<evidence type="ECO:0000259" key="7">
    <source>
        <dbReference type="PROSITE" id="PS50222"/>
    </source>
</evidence>
<proteinExistence type="evidence at transcript level"/>
<dbReference type="CDD" id="cd00051">
    <property type="entry name" value="EFh"/>
    <property type="match status" value="2"/>
</dbReference>
<evidence type="ECO:0000256" key="3">
    <source>
        <dbReference type="ARBA" id="ARBA00022723"/>
    </source>
</evidence>
<sequence>MGSKNGKPVLRDEDVKALVQSSGLDEEQVREHFNAFVAEHPNGKMKMKDFREMMSKALPKKDASKMEKHVFRIYDSNNDGSIDFQEFMVVFYIMSDGSPDEVLEKIFRVFDVNSDGTISKKELKRIIKDILSGLIKTDNPEEASEKLITTSAFAEMDTNEDGKVSLDEFKAACLGQEKFSKMLALKVIDIFIDDE</sequence>
<dbReference type="InterPro" id="IPR018247">
    <property type="entry name" value="EF_Hand_1_Ca_BS"/>
</dbReference>
<evidence type="ECO:0000313" key="8">
    <source>
        <dbReference type="EMBL" id="AGT28474.1"/>
    </source>
</evidence>